<feature type="binding site" evidence="20">
    <location>
        <position position="1016"/>
    </location>
    <ligand>
        <name>Mg(2+)</name>
        <dbReference type="ChEBI" id="CHEBI:18420"/>
    </ligand>
</feature>
<feature type="domain" description="P-type ATPase C-terminal" evidence="24">
    <location>
        <begin position="1038"/>
        <end position="1290"/>
    </location>
</feature>
<evidence type="ECO:0000256" key="13">
    <source>
        <dbReference type="ARBA" id="ARBA00023136"/>
    </source>
</evidence>
<feature type="region of interest" description="Disordered" evidence="21">
    <location>
        <begin position="1"/>
        <end position="106"/>
    </location>
</feature>
<keyword evidence="5 22" id="KW-0812">Transmembrane</keyword>
<dbReference type="InterPro" id="IPR046536">
    <property type="entry name" value="DUF6601"/>
</dbReference>
<dbReference type="Pfam" id="PF13246">
    <property type="entry name" value="Cation_ATPase"/>
    <property type="match status" value="1"/>
</dbReference>
<feature type="binding site" evidence="20">
    <location>
        <position position="619"/>
    </location>
    <ligand>
        <name>Mg(2+)</name>
        <dbReference type="ChEBI" id="CHEBI:18420"/>
    </ligand>
</feature>
<keyword evidence="12" id="KW-0333">Golgi apparatus</keyword>
<dbReference type="GO" id="GO:0005524">
    <property type="term" value="F:ATP binding"/>
    <property type="evidence" value="ECO:0007669"/>
    <property type="project" value="UniProtKB-KW"/>
</dbReference>
<dbReference type="InterPro" id="IPR023214">
    <property type="entry name" value="HAD_sf"/>
</dbReference>
<dbReference type="InterPro" id="IPR018303">
    <property type="entry name" value="ATPase_P-typ_P_site"/>
</dbReference>
<feature type="binding site" evidence="19">
    <location>
        <position position="1016"/>
    </location>
    <ligand>
        <name>ATP</name>
        <dbReference type="ChEBI" id="CHEBI:30616"/>
    </ligand>
</feature>
<evidence type="ECO:0000259" key="23">
    <source>
        <dbReference type="Pfam" id="PF16209"/>
    </source>
</evidence>
<evidence type="ECO:0000256" key="14">
    <source>
        <dbReference type="ARBA" id="ARBA00034036"/>
    </source>
</evidence>
<evidence type="ECO:0000313" key="26">
    <source>
        <dbReference type="Proteomes" id="UP000830671"/>
    </source>
</evidence>
<keyword evidence="13 22" id="KW-0472">Membrane</keyword>
<keyword evidence="26" id="KW-1185">Reference proteome</keyword>
<dbReference type="NCBIfam" id="TIGR01652">
    <property type="entry name" value="ATPase-Plipid"/>
    <property type="match status" value="1"/>
</dbReference>
<comment type="cofactor">
    <cofactor evidence="1 20">
        <name>Mg(2+)</name>
        <dbReference type="ChEBI" id="CHEBI:18420"/>
    </cofactor>
</comment>
<feature type="binding site" evidence="19">
    <location>
        <position position="1015"/>
    </location>
    <ligand>
        <name>ATP</name>
        <dbReference type="ChEBI" id="CHEBI:30616"/>
    </ligand>
</feature>
<dbReference type="SFLD" id="SFLDS00003">
    <property type="entry name" value="Haloacid_Dehalogenase"/>
    <property type="match status" value="1"/>
</dbReference>
<feature type="compositionally biased region" description="Polar residues" evidence="21">
    <location>
        <begin position="25"/>
        <end position="36"/>
    </location>
</feature>
<dbReference type="InterPro" id="IPR008250">
    <property type="entry name" value="ATPase_P-typ_transduc_dom_A_sf"/>
</dbReference>
<comment type="catalytic activity">
    <reaction evidence="14">
        <text>ATP + H2O + phospholipidSide 1 = ADP + phosphate + phospholipidSide 2.</text>
        <dbReference type="EC" id="7.6.2.1"/>
    </reaction>
</comment>
<feature type="transmembrane region" description="Helical" evidence="22">
    <location>
        <begin position="1642"/>
        <end position="1664"/>
    </location>
</feature>
<dbReference type="RefSeq" id="XP_049140265.1">
    <property type="nucleotide sequence ID" value="XM_049283122.1"/>
</dbReference>
<evidence type="ECO:0000256" key="10">
    <source>
        <dbReference type="ARBA" id="ARBA00022967"/>
    </source>
</evidence>
<dbReference type="InterPro" id="IPR001757">
    <property type="entry name" value="P_typ_ATPase"/>
</dbReference>
<feature type="binding site" evidence="19">
    <location>
        <position position="619"/>
    </location>
    <ligand>
        <name>ATP</name>
        <dbReference type="ChEBI" id="CHEBI:30616"/>
    </ligand>
</feature>
<dbReference type="SFLD" id="SFLDF00027">
    <property type="entry name" value="p-type_atpase"/>
    <property type="match status" value="1"/>
</dbReference>
<keyword evidence="7 19" id="KW-0547">Nucleotide-binding</keyword>
<dbReference type="PROSITE" id="PS00154">
    <property type="entry name" value="ATPASE_E1_E2"/>
    <property type="match status" value="1"/>
</dbReference>
<dbReference type="InterPro" id="IPR032630">
    <property type="entry name" value="P_typ_ATPase_c"/>
</dbReference>
<dbReference type="SUPFAM" id="SSF81660">
    <property type="entry name" value="Metal cation-transporting ATPase, ATP-binding domain N"/>
    <property type="match status" value="1"/>
</dbReference>
<gene>
    <name evidence="25" type="ORF">CLUP02_04105</name>
</gene>
<dbReference type="KEGG" id="clup:CLUP02_04105"/>
<dbReference type="GO" id="GO:0016887">
    <property type="term" value="F:ATP hydrolysis activity"/>
    <property type="evidence" value="ECO:0007669"/>
    <property type="project" value="InterPro"/>
</dbReference>
<dbReference type="Proteomes" id="UP000830671">
    <property type="component" value="Chromosome 2"/>
</dbReference>
<feature type="binding site" evidence="19">
    <location>
        <position position="892"/>
    </location>
    <ligand>
        <name>ATP</name>
        <dbReference type="ChEBI" id="CHEBI:30616"/>
    </ligand>
</feature>
<feature type="domain" description="P-type ATPase N-terminal" evidence="23">
    <location>
        <begin position="238"/>
        <end position="304"/>
    </location>
</feature>
<reference evidence="25" key="1">
    <citation type="journal article" date="2021" name="Mol. Plant Microbe Interact.">
        <title>Complete Genome Sequence of the Plant-Pathogenic Fungus Colletotrichum lupini.</title>
        <authorList>
            <person name="Baroncelli R."/>
            <person name="Pensec F."/>
            <person name="Da Lio D."/>
            <person name="Boufleur T."/>
            <person name="Vicente I."/>
            <person name="Sarrocco S."/>
            <person name="Picot A."/>
            <person name="Baraldi E."/>
            <person name="Sukno S."/>
            <person name="Thon M."/>
            <person name="Le Floch G."/>
        </authorList>
    </citation>
    <scope>NUCLEOTIDE SEQUENCE</scope>
    <source>
        <strain evidence="25">IMI 504893</strain>
    </source>
</reference>
<evidence type="ECO:0000256" key="1">
    <source>
        <dbReference type="ARBA" id="ARBA00001946"/>
    </source>
</evidence>
<evidence type="ECO:0000256" key="5">
    <source>
        <dbReference type="ARBA" id="ARBA00022692"/>
    </source>
</evidence>
<accession>A0A9Q8SK30</accession>
<dbReference type="SUPFAM" id="SSF56784">
    <property type="entry name" value="HAD-like"/>
    <property type="match status" value="1"/>
</dbReference>
<proteinExistence type="inferred from homology"/>
<comment type="catalytic activity">
    <reaction evidence="16">
        <text>a 1,2-diacyl-sn-glycero-3-phospho-L-serine(out) + ATP + H2O = a 1,2-diacyl-sn-glycero-3-phospho-L-serine(in) + ADP + phosphate + H(+)</text>
        <dbReference type="Rhea" id="RHEA:38567"/>
        <dbReference type="ChEBI" id="CHEBI:15377"/>
        <dbReference type="ChEBI" id="CHEBI:15378"/>
        <dbReference type="ChEBI" id="CHEBI:30616"/>
        <dbReference type="ChEBI" id="CHEBI:43474"/>
        <dbReference type="ChEBI" id="CHEBI:57262"/>
        <dbReference type="ChEBI" id="CHEBI:456216"/>
    </reaction>
    <physiologicalReaction direction="left-to-right" evidence="16">
        <dbReference type="Rhea" id="RHEA:38568"/>
    </physiologicalReaction>
</comment>
<name>A0A9Q8SK30_9PEZI</name>
<evidence type="ECO:0000256" key="8">
    <source>
        <dbReference type="ARBA" id="ARBA00022840"/>
    </source>
</evidence>
<dbReference type="CDD" id="cd02073">
    <property type="entry name" value="P-type_ATPase_APLT_Dnf-like"/>
    <property type="match status" value="1"/>
</dbReference>
<evidence type="ECO:0000256" key="21">
    <source>
        <dbReference type="SAM" id="MobiDB-lite"/>
    </source>
</evidence>
<dbReference type="SUPFAM" id="SSF81665">
    <property type="entry name" value="Calcium ATPase, transmembrane domain M"/>
    <property type="match status" value="1"/>
</dbReference>
<evidence type="ECO:0000259" key="24">
    <source>
        <dbReference type="Pfam" id="PF16212"/>
    </source>
</evidence>
<feature type="binding site" evidence="19">
    <location>
        <position position="894"/>
    </location>
    <ligand>
        <name>ATP</name>
        <dbReference type="ChEBI" id="CHEBI:30616"/>
    </ligand>
</feature>
<dbReference type="Gene3D" id="3.40.50.1000">
    <property type="entry name" value="HAD superfamily/HAD-like"/>
    <property type="match status" value="1"/>
</dbReference>
<keyword evidence="9 20" id="KW-0460">Magnesium</keyword>
<dbReference type="Gene3D" id="2.70.150.10">
    <property type="entry name" value="Calcium-transporting ATPase, cytoplasmic transduction domain A"/>
    <property type="match status" value="1"/>
</dbReference>
<feature type="transmembrane region" description="Helical" evidence="22">
    <location>
        <begin position="1194"/>
        <end position="1215"/>
    </location>
</feature>
<dbReference type="NCBIfam" id="TIGR01494">
    <property type="entry name" value="ATPase_P-type"/>
    <property type="match status" value="1"/>
</dbReference>
<dbReference type="Pfam" id="PF16209">
    <property type="entry name" value="PhoLip_ATPase_N"/>
    <property type="match status" value="1"/>
</dbReference>
<dbReference type="GO" id="GO:0032456">
    <property type="term" value="P:endocytic recycling"/>
    <property type="evidence" value="ECO:0007669"/>
    <property type="project" value="TreeGrafter"/>
</dbReference>
<dbReference type="InterPro" id="IPR036412">
    <property type="entry name" value="HAD-like_sf"/>
</dbReference>
<dbReference type="GO" id="GO:0000287">
    <property type="term" value="F:magnesium ion binding"/>
    <property type="evidence" value="ECO:0007669"/>
    <property type="project" value="InterPro"/>
</dbReference>
<feature type="binding site" evidence="19">
    <location>
        <position position="755"/>
    </location>
    <ligand>
        <name>ATP</name>
        <dbReference type="ChEBI" id="CHEBI:30616"/>
    </ligand>
</feature>
<keyword evidence="11 22" id="KW-1133">Transmembrane helix</keyword>
<feature type="binding site" evidence="19">
    <location>
        <position position="893"/>
    </location>
    <ligand>
        <name>ATP</name>
        <dbReference type="ChEBI" id="CHEBI:30616"/>
    </ligand>
</feature>
<evidence type="ECO:0000256" key="17">
    <source>
        <dbReference type="ARBA" id="ARBA00073187"/>
    </source>
</evidence>
<evidence type="ECO:0000256" key="4">
    <source>
        <dbReference type="ARBA" id="ARBA00012189"/>
    </source>
</evidence>
<dbReference type="InterPro" id="IPR023298">
    <property type="entry name" value="ATPase_P-typ_TM_dom_sf"/>
</dbReference>
<dbReference type="InterPro" id="IPR006539">
    <property type="entry name" value="P-type_ATPase_IV"/>
</dbReference>
<dbReference type="SUPFAM" id="SSF81653">
    <property type="entry name" value="Calcium ATPase, transduction domain A"/>
    <property type="match status" value="1"/>
</dbReference>
<dbReference type="EC" id="7.6.2.1" evidence="4"/>
<dbReference type="GO" id="GO:0045332">
    <property type="term" value="P:phospholipid translocation"/>
    <property type="evidence" value="ECO:0007669"/>
    <property type="project" value="TreeGrafter"/>
</dbReference>
<dbReference type="SUPFAM" id="SSF53474">
    <property type="entry name" value="alpha/beta-Hydrolases"/>
    <property type="match status" value="1"/>
</dbReference>
<comment type="similarity">
    <text evidence="3">Belongs to the cation transport ATPase (P-type) (TC 3.A.3) family. Type IV subfamily.</text>
</comment>
<evidence type="ECO:0000256" key="22">
    <source>
        <dbReference type="SAM" id="Phobius"/>
    </source>
</evidence>
<evidence type="ECO:0000256" key="20">
    <source>
        <dbReference type="PIRSR" id="PIRSR606539-3"/>
    </source>
</evidence>
<evidence type="ECO:0000256" key="7">
    <source>
        <dbReference type="ARBA" id="ARBA00022741"/>
    </source>
</evidence>
<feature type="transmembrane region" description="Helical" evidence="22">
    <location>
        <begin position="1227"/>
        <end position="1247"/>
    </location>
</feature>
<dbReference type="FunFam" id="3.40.50.1000:FF:000010">
    <property type="entry name" value="Phospholipid-transporting ATPase"/>
    <property type="match status" value="1"/>
</dbReference>
<dbReference type="InterPro" id="IPR023299">
    <property type="entry name" value="ATPase_P-typ_cyto_dom_N"/>
</dbReference>
<feature type="binding site" evidence="19">
    <location>
        <position position="991"/>
    </location>
    <ligand>
        <name>ATP</name>
        <dbReference type="ChEBI" id="CHEBI:30616"/>
    </ligand>
</feature>
<feature type="transmembrane region" description="Helical" evidence="22">
    <location>
        <begin position="1262"/>
        <end position="1279"/>
    </location>
</feature>
<evidence type="ECO:0000256" key="18">
    <source>
        <dbReference type="PIRSR" id="PIRSR606539-1"/>
    </source>
</evidence>
<feature type="transmembrane region" description="Helical" evidence="22">
    <location>
        <begin position="501"/>
        <end position="523"/>
    </location>
</feature>
<comment type="catalytic activity">
    <reaction evidence="15">
        <text>a 1,2-diacyl-sn-glycero-3-phosphoethanolamine(out) + ATP + H2O = a 1,2-diacyl-sn-glycero-3-phosphoethanolamine(in) + ADP + phosphate + H(+)</text>
        <dbReference type="Rhea" id="RHEA:66132"/>
        <dbReference type="ChEBI" id="CHEBI:15377"/>
        <dbReference type="ChEBI" id="CHEBI:15378"/>
        <dbReference type="ChEBI" id="CHEBI:30616"/>
        <dbReference type="ChEBI" id="CHEBI:43474"/>
        <dbReference type="ChEBI" id="CHEBI:64612"/>
        <dbReference type="ChEBI" id="CHEBI:456216"/>
    </reaction>
    <physiologicalReaction direction="left-to-right" evidence="15">
        <dbReference type="Rhea" id="RHEA:66133"/>
    </physiologicalReaction>
</comment>
<feature type="binding site" evidence="19">
    <location>
        <position position="714"/>
    </location>
    <ligand>
        <name>ATP</name>
        <dbReference type="ChEBI" id="CHEBI:30616"/>
    </ligand>
</feature>
<dbReference type="GO" id="GO:0005886">
    <property type="term" value="C:plasma membrane"/>
    <property type="evidence" value="ECO:0007669"/>
    <property type="project" value="TreeGrafter"/>
</dbReference>
<evidence type="ECO:0000256" key="11">
    <source>
        <dbReference type="ARBA" id="ARBA00022989"/>
    </source>
</evidence>
<evidence type="ECO:0000256" key="6">
    <source>
        <dbReference type="ARBA" id="ARBA00022723"/>
    </source>
</evidence>
<feature type="transmembrane region" description="Helical" evidence="22">
    <location>
        <begin position="1676"/>
        <end position="1696"/>
    </location>
</feature>
<evidence type="ECO:0000256" key="9">
    <source>
        <dbReference type="ARBA" id="ARBA00022842"/>
    </source>
</evidence>
<evidence type="ECO:0000256" key="16">
    <source>
        <dbReference type="ARBA" id="ARBA00051303"/>
    </source>
</evidence>
<dbReference type="InterPro" id="IPR032631">
    <property type="entry name" value="P-type_ATPase_N"/>
</dbReference>
<protein>
    <recommendedName>
        <fullName evidence="17">Phospholipid-transporting ATPase DRS2</fullName>
        <ecNumber evidence="4">7.6.2.1</ecNumber>
    </recommendedName>
</protein>
<dbReference type="SFLD" id="SFLDG00002">
    <property type="entry name" value="C1.7:_P-type_atpase_like"/>
    <property type="match status" value="1"/>
</dbReference>
<feature type="binding site" evidence="19">
    <location>
        <position position="620"/>
    </location>
    <ligand>
        <name>ATP</name>
        <dbReference type="ChEBI" id="CHEBI:30616"/>
    </ligand>
</feature>
<dbReference type="GO" id="GO:0005802">
    <property type="term" value="C:trans-Golgi network"/>
    <property type="evidence" value="ECO:0007669"/>
    <property type="project" value="TreeGrafter"/>
</dbReference>
<dbReference type="GO" id="GO:0006892">
    <property type="term" value="P:post-Golgi vesicle-mediated transport"/>
    <property type="evidence" value="ECO:0007669"/>
    <property type="project" value="TreeGrafter"/>
</dbReference>
<feature type="binding site" evidence="20">
    <location>
        <position position="621"/>
    </location>
    <ligand>
        <name>Mg(2+)</name>
        <dbReference type="ChEBI" id="CHEBI:18420"/>
    </ligand>
</feature>
<feature type="binding site" evidence="19">
    <location>
        <position position="778"/>
    </location>
    <ligand>
        <name>ATP</name>
        <dbReference type="ChEBI" id="CHEBI:30616"/>
    </ligand>
</feature>
<feature type="transmembrane region" description="Helical" evidence="22">
    <location>
        <begin position="555"/>
        <end position="573"/>
    </location>
</feature>
<feature type="region of interest" description="Disordered" evidence="21">
    <location>
        <begin position="135"/>
        <end position="161"/>
    </location>
</feature>
<evidence type="ECO:0000256" key="3">
    <source>
        <dbReference type="ARBA" id="ARBA00008109"/>
    </source>
</evidence>
<dbReference type="Pfam" id="PF16212">
    <property type="entry name" value="PhoLip_ATPase_C"/>
    <property type="match status" value="1"/>
</dbReference>
<evidence type="ECO:0000313" key="25">
    <source>
        <dbReference type="EMBL" id="UQC78628.1"/>
    </source>
</evidence>
<dbReference type="PANTHER" id="PTHR24092">
    <property type="entry name" value="PROBABLE PHOSPHOLIPID-TRANSPORTING ATPASE"/>
    <property type="match status" value="1"/>
</dbReference>
<evidence type="ECO:0000256" key="12">
    <source>
        <dbReference type="ARBA" id="ARBA00023034"/>
    </source>
</evidence>
<evidence type="ECO:0000256" key="19">
    <source>
        <dbReference type="PIRSR" id="PIRSR606539-2"/>
    </source>
</evidence>
<organism evidence="25 26">
    <name type="scientific">Colletotrichum lupini</name>
    <dbReference type="NCBI Taxonomy" id="145971"/>
    <lineage>
        <taxon>Eukaryota</taxon>
        <taxon>Fungi</taxon>
        <taxon>Dikarya</taxon>
        <taxon>Ascomycota</taxon>
        <taxon>Pezizomycotina</taxon>
        <taxon>Sordariomycetes</taxon>
        <taxon>Hypocreomycetidae</taxon>
        <taxon>Glomerellales</taxon>
        <taxon>Glomerellaceae</taxon>
        <taxon>Colletotrichum</taxon>
        <taxon>Colletotrichum acutatum species complex</taxon>
    </lineage>
</organism>
<dbReference type="GeneID" id="73338132"/>
<keyword evidence="6 20" id="KW-0479">Metal-binding</keyword>
<keyword evidence="10" id="KW-1278">Translocase</keyword>
<feature type="binding site" evidence="20">
    <location>
        <position position="1012"/>
    </location>
    <ligand>
        <name>Mg(2+)</name>
        <dbReference type="ChEBI" id="CHEBI:18420"/>
    </ligand>
</feature>
<feature type="transmembrane region" description="Helical" evidence="22">
    <location>
        <begin position="1152"/>
        <end position="1174"/>
    </location>
</feature>
<dbReference type="Gene3D" id="3.40.50.1820">
    <property type="entry name" value="alpha/beta hydrolase"/>
    <property type="match status" value="1"/>
</dbReference>
<feature type="transmembrane region" description="Helical" evidence="22">
    <location>
        <begin position="1608"/>
        <end position="1630"/>
    </location>
</feature>
<dbReference type="EMBL" id="CP019474">
    <property type="protein sequence ID" value="UQC78628.1"/>
    <property type="molecule type" value="Genomic_DNA"/>
</dbReference>
<dbReference type="PRINTS" id="PR00119">
    <property type="entry name" value="CATATPASE"/>
</dbReference>
<dbReference type="PANTHER" id="PTHR24092:SF150">
    <property type="entry name" value="PHOSPHOLIPID-TRANSPORTING ATPASE"/>
    <property type="match status" value="1"/>
</dbReference>
<dbReference type="InterPro" id="IPR029058">
    <property type="entry name" value="AB_hydrolase_fold"/>
</dbReference>
<sequence length="2218" mass="248477">MTGRPTGGPPGGPSNNDLLLDLDSEQPTYNAGQRSNMNDDDLLRSYNHDQDQAQGRPSVSYDDFVGGGGGGGGGNHTQQPSALRPLPGGPQSPGVSGGASSGPYMQRHYSQTSELNNYQRYADDFDDYSAEGESYYQQGGAATSTNNVGDPSARSNARNRNSVLSLGGGFFGRMKNKLGMGQGYSEMDLPLTEAGGNGRTDSGIDAQAKGGKKFDMGNFKFGFGGKKPDPSTLGPRLIHLNNPPANAANKYVDNHISTAKYNVATFLPKFLFEQFSKFANIFFLFTAALQQIPNLSPTNRYTTIIPLFIVMMVSAGKELVEDYRRKQADHQLNTSKARILRGTAFQESKWINVAVGDIIRVESEEPFPADLVLLASSEPEGLCYIETANLDGETNLKIKQALPETCTMVSSSDLSRLGGRIKSEQPNSSLYTYEATLTMQAGGGEKELPLNPEQLLLRGATLRNTPWIHGVVVFTGHETKLMRNATAAPIKRTKVEKKLNILVLVLVGILLVLSVICTVGDLVQRKVEGQALQYLMLDSTGSANDIIKTFFKDMVTYWVLFSSLVPISLFVTLEMVKYWHGILINDDLDIYYDRTDTPANCRTSSLVEELGMVEYVFSDKTGTLTCNMMEFKQASIGGIQYAEDVPEDLRATIQDGVEVGIHDYKRLAENLKSHETAPVIDHFLALLATCHTVIPERSEEKGGKIKYQAASPDEGALVEGAAELGYVFTDRKPRSVFIEAGGRELEYELLAVCEFNSTRKRMSTIYRCPDGKVRVYCKGADTVILERLNDQNPHVEATLRHLEEYASEGLRTLCLAMREVPEQEFQEWFQVFEKAGMTVGGNRADELDKAAELIEHDFYLLGATAIEDRLQDGVPETIHTLQQAGIKVWVLTGDRQETAINIGMSCKLLSEDMMLLIVNEESAEATRDNIQKKLEAIRTQGDGTIETETLALVIDGKSLTYALEKDLEKQFLDLAIMCKAVICCRVSPLQKALVVKLVKKYQKEAISLAIGDGANDVSMIQAAHIGVGISGMEGLQAARSADVSIGQFRYLRKLLLVHGAWSYQRVAKTILFSFYKNITLYMTQFWYTFQNVFSGAVIYESWTLSFYNVFYTVLPPLALGILDQFISARLLDRYPQLYNMGQQNQFFKIKVFAEWVANAVYHSIILYVFGQLIWYGELIQGDGQIAGHWVWGTAMYAAVLLTVLGKAALITNNWTKYHVMAIPGSMLFWWGFIALYGTVAPMIPFSAEYHGVIPKLYSSPVFWLQTFALAIMCLMRDFAWKFAKRMYMPQTYHHIQEIQKYNIQDYRPRMEQFQKAIRKVRQVQRMRKQRGYAFSQADESQSRVLQAYDTTQHRGRHDCIPDLEVGGAMAQTLHATAPPPKSPVPVSRDTALRLSINTTLPPIFRNDDRLVNARESVTLFLETDLQTPRLEKMYPYLWLAGLLRAARPLHRQKVVGRNICVTENPEEHMTWHETTIFIKPLPDYFFDHSLWRETICGDEALYKSACGLLLSYVWLVSYRSDLRIAHEMGLLPSCITWEDWKNMVLEFSNKNDFQTRSWVSRRYEYGELRLSRLNTLSRLGAAGFSARNFVYGYISGSKQYTTFFERNFGWLLVVFIYITVILSALQVALATERLGSDGKFQAFSYGVALMSLGFVAAAIAIVLIKRSSSSRKMEPVSLPLSYFLATLAIFAFLHFYKRPRGNVPVPSFNPNKTFRIRGVPLTWSGNDLELHLSELDHLSKPVVKSIAREIHGRSNTATVTFKIPPSQFQAHKLSRPPWHIQLPDVSVEGRRSLQSQSMMIDNDFEGMTTLHMPSSKGHKIDVVAIPGLGGHAFGSFKERGGSHMWLRDSLPFHLREAKDKTQIARVITWGYNSTLADSKSIQKIEDLAKKLRNSLLPLAGPPTRPIILIAHSMGGLIAKQIVRAVYGIAFFGVPHLGMKIESLIPIVGYGPNLPLLQSLDRLGSQIISVGEKEFPAALGGEGDSEIVYFYETHVSPTAQKDEVGNWKMTGRPKLLVDQESATHRRRWEGGPQHTCPIARAHSNMVKFGPHDDEYDNVIERLKILARNSLVARDETLEIEREREKQWNKHNGAPRPHAIPSKSFSSLHEKDLDQDFPGRLLWYREPVGDNGYPLGTTIEPHIESQNSVKPIGETILTCRRIVNLQIRGHIKWIDPGRYRSRMVTKSKSLDQGFGILSGTLAGARCPGQKWKSAAMVRRS</sequence>
<dbReference type="Gene3D" id="3.40.1110.10">
    <property type="entry name" value="Calcium-transporting ATPase, cytoplasmic domain N"/>
    <property type="match status" value="1"/>
</dbReference>
<feature type="compositionally biased region" description="Basic and acidic residues" evidence="21">
    <location>
        <begin position="41"/>
        <end position="51"/>
    </location>
</feature>
<feature type="transmembrane region" description="Helical" evidence="22">
    <location>
        <begin position="1109"/>
        <end position="1131"/>
    </location>
</feature>
<feature type="binding site" evidence="19">
    <location>
        <position position="621"/>
    </location>
    <ligand>
        <name>ATP</name>
        <dbReference type="ChEBI" id="CHEBI:30616"/>
    </ligand>
</feature>
<dbReference type="GO" id="GO:0140326">
    <property type="term" value="F:ATPase-coupled intramembrane lipid transporter activity"/>
    <property type="evidence" value="ECO:0007669"/>
    <property type="project" value="UniProtKB-EC"/>
</dbReference>
<dbReference type="Pfam" id="PF20246">
    <property type="entry name" value="DUF6601"/>
    <property type="match status" value="1"/>
</dbReference>
<dbReference type="FunFam" id="3.40.1110.10:FF:000047">
    <property type="entry name" value="Phospholipid-transporting ATPase"/>
    <property type="match status" value="1"/>
</dbReference>
<keyword evidence="8 19" id="KW-0067">ATP-binding</keyword>
<feature type="binding site" evidence="19">
    <location>
        <position position="811"/>
    </location>
    <ligand>
        <name>ATP</name>
        <dbReference type="ChEBI" id="CHEBI:30616"/>
    </ligand>
</feature>
<dbReference type="FunFam" id="2.70.150.10:FF:000026">
    <property type="entry name" value="Phospholipid-transporting ATPase"/>
    <property type="match status" value="1"/>
</dbReference>
<evidence type="ECO:0000256" key="2">
    <source>
        <dbReference type="ARBA" id="ARBA00004166"/>
    </source>
</evidence>
<dbReference type="InterPro" id="IPR044492">
    <property type="entry name" value="P_typ_ATPase_HD_dom"/>
</dbReference>
<feature type="binding site" evidence="19">
    <location>
        <position position="985"/>
    </location>
    <ligand>
        <name>ATP</name>
        <dbReference type="ChEBI" id="CHEBI:30616"/>
    </ligand>
</feature>
<feature type="region of interest" description="Disordered" evidence="21">
    <location>
        <begin position="2087"/>
        <end position="2106"/>
    </location>
</feature>
<comment type="subcellular location">
    <subcellularLocation>
        <location evidence="2">Golgi apparatus</location>
        <location evidence="2">trans-Golgi network membrane</location>
        <topology evidence="2">Multi-pass membrane protein</topology>
    </subcellularLocation>
</comment>
<feature type="active site" description="4-aspartylphosphate intermediate" evidence="18">
    <location>
        <position position="619"/>
    </location>
</feature>
<evidence type="ECO:0000256" key="15">
    <source>
        <dbReference type="ARBA" id="ARBA00049128"/>
    </source>
</evidence>
<feature type="compositionally biased region" description="Gly residues" evidence="21">
    <location>
        <begin position="65"/>
        <end position="75"/>
    </location>
</feature>